<dbReference type="InterPro" id="IPR036866">
    <property type="entry name" value="RibonucZ/Hydroxyglut_hydro"/>
</dbReference>
<name>A0A1G4EKM3_BACMY</name>
<proteinExistence type="predicted"/>
<sequence length="72" mass="8228">MSIALSHPHYYSTQVEWIDTFNAPIYIHEGEKEWVVRPSNKIIFWSGESFELTNGIALNRIGGHFKGGTVLH</sequence>
<evidence type="ECO:0000313" key="2">
    <source>
        <dbReference type="Proteomes" id="UP000195696"/>
    </source>
</evidence>
<reference evidence="1 2" key="1">
    <citation type="submission" date="2016-08" db="EMBL/GenBank/DDBJ databases">
        <authorList>
            <person name="Seilhamer J.J."/>
        </authorList>
    </citation>
    <scope>NUCLEOTIDE SEQUENCE [LARGE SCALE GENOMIC DNA]</scope>
    <source>
        <strain evidence="1 2">SDA_GO95</strain>
    </source>
</reference>
<dbReference type="EMBL" id="FMAK01000034">
    <property type="protein sequence ID" value="SCB68348.1"/>
    <property type="molecule type" value="Genomic_DNA"/>
</dbReference>
<gene>
    <name evidence="1" type="ORF">BWGO95_02488</name>
</gene>
<organism evidence="1 2">
    <name type="scientific">Bacillus mycoides</name>
    <dbReference type="NCBI Taxonomy" id="1405"/>
    <lineage>
        <taxon>Bacteria</taxon>
        <taxon>Bacillati</taxon>
        <taxon>Bacillota</taxon>
        <taxon>Bacilli</taxon>
        <taxon>Bacillales</taxon>
        <taxon>Bacillaceae</taxon>
        <taxon>Bacillus</taxon>
        <taxon>Bacillus cereus group</taxon>
    </lineage>
</organism>
<dbReference type="Proteomes" id="UP000195696">
    <property type="component" value="Unassembled WGS sequence"/>
</dbReference>
<dbReference type="PANTHER" id="PTHR36839">
    <property type="entry name" value="METALLO-BETA-LACTAMASE FAMILY PROTEIN (AFU_ORTHOLOGUE AFUA_5G12770)"/>
    <property type="match status" value="1"/>
</dbReference>
<evidence type="ECO:0000313" key="1">
    <source>
        <dbReference type="EMBL" id="SCB68348.1"/>
    </source>
</evidence>
<protein>
    <submittedName>
        <fullName evidence="1">Uncharacterized protein</fullName>
    </submittedName>
</protein>
<dbReference type="PANTHER" id="PTHR36839:SF1">
    <property type="entry name" value="METALLO-BETA-LACTAMASE FAMILY PROTEIN (AFU_ORTHOLOGUE AFUA_5G12770)"/>
    <property type="match status" value="1"/>
</dbReference>
<dbReference type="SUPFAM" id="SSF56281">
    <property type="entry name" value="Metallo-hydrolase/oxidoreductase"/>
    <property type="match status" value="1"/>
</dbReference>
<accession>A0A1G4EKM3</accession>
<dbReference type="AlphaFoldDB" id="A0A1G4EKM3"/>